<dbReference type="SUPFAM" id="SSF81653">
    <property type="entry name" value="Calcium ATPase, transduction domain A"/>
    <property type="match status" value="1"/>
</dbReference>
<evidence type="ECO:0000256" key="1">
    <source>
        <dbReference type="ARBA" id="ARBA00022842"/>
    </source>
</evidence>
<dbReference type="InterPro" id="IPR008250">
    <property type="entry name" value="ATPase_P-typ_transduc_dom_A_sf"/>
</dbReference>
<organism evidence="5 6">
    <name type="scientific">Brassica napus</name>
    <name type="common">Rape</name>
    <dbReference type="NCBI Taxonomy" id="3708"/>
    <lineage>
        <taxon>Eukaryota</taxon>
        <taxon>Viridiplantae</taxon>
        <taxon>Streptophyta</taxon>
        <taxon>Embryophyta</taxon>
        <taxon>Tracheophyta</taxon>
        <taxon>Spermatophyta</taxon>
        <taxon>Magnoliopsida</taxon>
        <taxon>eudicotyledons</taxon>
        <taxon>Gunneridae</taxon>
        <taxon>Pentapetalae</taxon>
        <taxon>rosids</taxon>
        <taxon>malvids</taxon>
        <taxon>Brassicales</taxon>
        <taxon>Brassicaceae</taxon>
        <taxon>Brassiceae</taxon>
        <taxon>Brassica</taxon>
    </lineage>
</organism>
<keyword evidence="1" id="KW-0460">Magnesium</keyword>
<reference evidence="5 6" key="1">
    <citation type="submission" date="2021-05" db="EMBL/GenBank/DDBJ databases">
        <title>Genome Assembly of Synthetic Allotetraploid Brassica napus Reveals Homoeologous Exchanges between Subgenomes.</title>
        <authorList>
            <person name="Davis J.T."/>
        </authorList>
    </citation>
    <scope>NUCLEOTIDE SEQUENCE [LARGE SCALE GENOMIC DNA]</scope>
    <source>
        <strain evidence="6">cv. Da-Ae</strain>
        <tissue evidence="5">Seedling</tissue>
    </source>
</reference>
<gene>
    <name evidence="5" type="ORF">HID58_060066</name>
</gene>
<feature type="domain" description="Cation-transporting P-type ATPase N-terminal" evidence="4">
    <location>
        <begin position="48"/>
        <end position="104"/>
    </location>
</feature>
<dbReference type="Proteomes" id="UP000824890">
    <property type="component" value="Unassembled WGS sequence"/>
</dbReference>
<comment type="caution">
    <text evidence="5">The sequence shown here is derived from an EMBL/GenBank/DDBJ whole genome shotgun (WGS) entry which is preliminary data.</text>
</comment>
<name>A0ABQ7ZUQ0_BRANA</name>
<keyword evidence="2" id="KW-1133">Transmembrane helix</keyword>
<keyword evidence="2" id="KW-0472">Membrane</keyword>
<dbReference type="PANTHER" id="PTHR24093">
    <property type="entry name" value="CATION TRANSPORTING ATPASE"/>
    <property type="match status" value="1"/>
</dbReference>
<evidence type="ECO:0000313" key="6">
    <source>
        <dbReference type="Proteomes" id="UP000824890"/>
    </source>
</evidence>
<feature type="transmembrane region" description="Helical" evidence="2">
    <location>
        <begin position="240"/>
        <end position="261"/>
    </location>
</feature>
<dbReference type="InterPro" id="IPR059000">
    <property type="entry name" value="ATPase_P-type_domA"/>
</dbReference>
<dbReference type="EMBL" id="JAGKQM010000014">
    <property type="protein sequence ID" value="KAH0883970.1"/>
    <property type="molecule type" value="Genomic_DNA"/>
</dbReference>
<proteinExistence type="predicted"/>
<dbReference type="Pfam" id="PF00122">
    <property type="entry name" value="E1-E2_ATPase"/>
    <property type="match status" value="1"/>
</dbReference>
<sequence>MLNRKVTLRFENCDYTVHEEVRAGSFDICTSELGSIVERHGAKKLKFHGGVDGLAGRFKASPTDGLSTDAAQLYQRQEIFGINKLSEGGLRSFWMFVWEALQNMNLGVCAFVSWIVGIATEGWLKGSHDGLGIVATTLLNMLIYDLLPGDIVHLAIRDQVPADGLFLSGFSVVIDESSLTGESENVMLNAQNAFLLSGTKVKYGSCKRLITTVGMRTQWGKLMVTLTEGRDDETPFHVKLIGVVTIIARLVFFFVVIQGTFMKKLSLETHWIWSGDEAFNLLEYFDCCHNCCDFDS</sequence>
<protein>
    <recommendedName>
        <fullName evidence="7">Cation-transporting P-type ATPase N-terminal domain-containing protein</fullName>
    </recommendedName>
</protein>
<dbReference type="SUPFAM" id="SSF81665">
    <property type="entry name" value="Calcium ATPase, transmembrane domain M"/>
    <property type="match status" value="1"/>
</dbReference>
<keyword evidence="6" id="KW-1185">Reference proteome</keyword>
<dbReference type="InterPro" id="IPR004014">
    <property type="entry name" value="ATPase_P-typ_cation-transptr_N"/>
</dbReference>
<dbReference type="Pfam" id="PF00690">
    <property type="entry name" value="Cation_ATPase_N"/>
    <property type="match status" value="1"/>
</dbReference>
<keyword evidence="2" id="KW-0812">Transmembrane</keyword>
<evidence type="ECO:0008006" key="7">
    <source>
        <dbReference type="Google" id="ProtNLM"/>
    </source>
</evidence>
<evidence type="ECO:0000259" key="4">
    <source>
        <dbReference type="Pfam" id="PF00690"/>
    </source>
</evidence>
<evidence type="ECO:0000313" key="5">
    <source>
        <dbReference type="EMBL" id="KAH0883970.1"/>
    </source>
</evidence>
<evidence type="ECO:0000259" key="3">
    <source>
        <dbReference type="Pfam" id="PF00122"/>
    </source>
</evidence>
<accession>A0ABQ7ZUQ0</accession>
<dbReference type="InterPro" id="IPR023298">
    <property type="entry name" value="ATPase_P-typ_TM_dom_sf"/>
</dbReference>
<evidence type="ECO:0000256" key="2">
    <source>
        <dbReference type="SAM" id="Phobius"/>
    </source>
</evidence>
<dbReference type="Gene3D" id="2.70.150.10">
    <property type="entry name" value="Calcium-transporting ATPase, cytoplasmic transduction domain A"/>
    <property type="match status" value="1"/>
</dbReference>
<dbReference type="PANTHER" id="PTHR24093:SF474">
    <property type="entry name" value="CALCIUM-TRANSPORTING ATPASE 2, PLASMA MEMBRANE-TYPE"/>
    <property type="match status" value="1"/>
</dbReference>
<feature type="domain" description="P-type ATPase A" evidence="3">
    <location>
        <begin position="140"/>
        <end position="223"/>
    </location>
</feature>